<dbReference type="OrthoDB" id="9757876at2"/>
<dbReference type="Gene3D" id="3.30.2090.10">
    <property type="entry name" value="Multidrug efflux transporter AcrB TolC docking domain, DN and DC subdomains"/>
    <property type="match status" value="2"/>
</dbReference>
<dbReference type="Gene3D" id="3.30.70.1440">
    <property type="entry name" value="Multidrug efflux transporter AcrB pore domain"/>
    <property type="match status" value="1"/>
</dbReference>
<keyword evidence="1" id="KW-0812">Transmembrane</keyword>
<feature type="transmembrane region" description="Helical" evidence="1">
    <location>
        <begin position="969"/>
        <end position="989"/>
    </location>
</feature>
<feature type="transmembrane region" description="Helical" evidence="1">
    <location>
        <begin position="339"/>
        <end position="362"/>
    </location>
</feature>
<reference evidence="2 3" key="1">
    <citation type="submission" date="2017-05" db="EMBL/GenBank/DDBJ databases">
        <authorList>
            <person name="Varghese N."/>
            <person name="Submissions S."/>
        </authorList>
    </citation>
    <scope>NUCLEOTIDE SEQUENCE [LARGE SCALE GENOMIC DNA]</scope>
    <source>
        <strain evidence="2 3">DSM 16304</strain>
    </source>
</reference>
<dbReference type="Proteomes" id="UP000317315">
    <property type="component" value="Unassembled WGS sequence"/>
</dbReference>
<dbReference type="InterPro" id="IPR027463">
    <property type="entry name" value="AcrB_DN_DC_subdom"/>
</dbReference>
<dbReference type="Gene3D" id="1.20.1640.10">
    <property type="entry name" value="Multidrug efflux transporter AcrB transmembrane domain"/>
    <property type="match status" value="2"/>
</dbReference>
<feature type="transmembrane region" description="Helical" evidence="1">
    <location>
        <begin position="12"/>
        <end position="31"/>
    </location>
</feature>
<feature type="transmembrane region" description="Helical" evidence="1">
    <location>
        <begin position="374"/>
        <end position="397"/>
    </location>
</feature>
<dbReference type="GO" id="GO:0005886">
    <property type="term" value="C:plasma membrane"/>
    <property type="evidence" value="ECO:0007669"/>
    <property type="project" value="TreeGrafter"/>
</dbReference>
<evidence type="ECO:0000313" key="2">
    <source>
        <dbReference type="EMBL" id="SMO68087.1"/>
    </source>
</evidence>
<organism evidence="2 3">
    <name type="scientific">Balnearium lithotrophicum</name>
    <dbReference type="NCBI Taxonomy" id="223788"/>
    <lineage>
        <taxon>Bacteria</taxon>
        <taxon>Pseudomonadati</taxon>
        <taxon>Aquificota</taxon>
        <taxon>Aquificia</taxon>
        <taxon>Desulfurobacteriales</taxon>
        <taxon>Desulfurobacteriaceae</taxon>
        <taxon>Balnearium</taxon>
    </lineage>
</organism>
<dbReference type="PANTHER" id="PTHR32063:SF0">
    <property type="entry name" value="SWARMING MOTILITY PROTEIN SWRC"/>
    <property type="match status" value="1"/>
</dbReference>
<sequence>MGKLVDWYVKKPHGVLAFILFFCAIGIIGYIEIPRKFFPDANRPQIAVVTVEPGASAEDVASHITRPIEERLKTLDLVRTVRSVSKDEVSVVTVEFEYKKGIDSAATDVSNELSKVLPFLPKDILPPQVYKITDATQPVLILAVYPKKGSHLSLAQVRELAENEIKDELLNLPHVSDVEVFGGYQREIRIYPNYIKMAKYHITLKQLADAVRQNNRNAPVGLLISKDGLLMLKLEDEAKRIEELKDIYIKPNVQLKDVAKVEWGYKDRLSAYHGNGHRAIGISILRSPKGYELPAIKSVMAFLPKLKKEYPQLNFEVADTQEWLIELSNKNMLESLRDAVVFTLLVIFIFLANVRMLIVSFFSIPVTYLITIGLMWLFGFNFNIVTLTAVILALGMLTDDAVVVLENIERHYFELKKDIWQATIDGTKEIMLAVLSGTYTTVAMLIPIVFIGGYVQHILRPLSLTLIIALVVSYVVAVTVIPIVAPYILKKTPDKNWLERKIYDYFVKAVVYRLRNFYAGITEPLLPHFWLKLIVVVVGFFLFVITMKNVIPVLGRDLMPPMDTGIVIVRAETDSNTSLEKTEKVLSKMEKVLYSMPGVVRVSSTIGSEPGVLSFGSGKTPQQIEMKIQFVDRFHRKKTIWQIEEELRQKFHQIPDLRYVTIMDFGATPLSSIASTIDEMIYGRDPKVLDKLAERLSGLLKKVRGITDISRNWYLDKKEVIIQIDSNRAANYGLTPLQIASYVGGFVRGIPASSFVVPMENGIIIRLILPNDERDFADKLKSVPIPTKKGFVPLSYFVKLKEQNTQSRITHQDLLNTVDVYGYRSTAPTTFLQMQVNKLENKLLELPVGYGISHEGEIKQMKESFTRLMHSLLIGIIILYFSLVPAFSSFTYPISIVAAIPLAMIGAAFSMLLAHKPQCMPSFMGMILLAGIIVKNSILLIDFFKWAKEQGQSTKDAVINSIKIRTRPVLMTAFGTAVGMIPIALGWALGLERLAPLAVVAIGGLIFGTFMTLFFVPVLVSLIEDIRDYLIRKPQEAEEK</sequence>
<dbReference type="SUPFAM" id="SSF82693">
    <property type="entry name" value="Multidrug efflux transporter AcrB pore domain, PN1, PN2, PC1 and PC2 subdomains"/>
    <property type="match status" value="3"/>
</dbReference>
<dbReference type="GO" id="GO:0042910">
    <property type="term" value="F:xenobiotic transmembrane transporter activity"/>
    <property type="evidence" value="ECO:0007669"/>
    <property type="project" value="TreeGrafter"/>
</dbReference>
<dbReference type="PRINTS" id="PR00702">
    <property type="entry name" value="ACRIFLAVINRP"/>
</dbReference>
<feature type="transmembrane region" description="Helical" evidence="1">
    <location>
        <begin position="462"/>
        <end position="489"/>
    </location>
</feature>
<accession>A0A521D8Q7</accession>
<protein>
    <submittedName>
        <fullName evidence="2">Multidrug efflux pump subunit AcrB</fullName>
    </submittedName>
</protein>
<keyword evidence="1" id="KW-1133">Transmembrane helix</keyword>
<feature type="transmembrane region" description="Helical" evidence="1">
    <location>
        <begin position="430"/>
        <end position="455"/>
    </location>
</feature>
<feature type="transmembrane region" description="Helical" evidence="1">
    <location>
        <begin position="868"/>
        <end position="888"/>
    </location>
</feature>
<name>A0A521D8Q7_9BACT</name>
<evidence type="ECO:0000256" key="1">
    <source>
        <dbReference type="SAM" id="Phobius"/>
    </source>
</evidence>
<dbReference type="Gene3D" id="3.30.70.1430">
    <property type="entry name" value="Multidrug efflux transporter AcrB pore domain"/>
    <property type="match status" value="2"/>
</dbReference>
<dbReference type="SUPFAM" id="SSF82714">
    <property type="entry name" value="Multidrug efflux transporter AcrB TolC docking domain, DN and DC subdomains"/>
    <property type="match status" value="2"/>
</dbReference>
<keyword evidence="1" id="KW-0472">Membrane</keyword>
<keyword evidence="3" id="KW-1185">Reference proteome</keyword>
<dbReference type="SUPFAM" id="SSF82866">
    <property type="entry name" value="Multidrug efflux transporter AcrB transmembrane domain"/>
    <property type="match status" value="2"/>
</dbReference>
<feature type="transmembrane region" description="Helical" evidence="1">
    <location>
        <begin position="995"/>
        <end position="1023"/>
    </location>
</feature>
<dbReference type="RefSeq" id="WP_142935889.1">
    <property type="nucleotide sequence ID" value="NZ_FXTM01000018.1"/>
</dbReference>
<dbReference type="Pfam" id="PF00873">
    <property type="entry name" value="ACR_tran"/>
    <property type="match status" value="1"/>
</dbReference>
<gene>
    <name evidence="2" type="ORF">SAMN06269117_11832</name>
</gene>
<dbReference type="EMBL" id="FXTM01000018">
    <property type="protein sequence ID" value="SMO68087.1"/>
    <property type="molecule type" value="Genomic_DNA"/>
</dbReference>
<dbReference type="Gene3D" id="3.30.70.1320">
    <property type="entry name" value="Multidrug efflux transporter AcrB pore domain like"/>
    <property type="match status" value="1"/>
</dbReference>
<feature type="transmembrane region" description="Helical" evidence="1">
    <location>
        <begin position="894"/>
        <end position="914"/>
    </location>
</feature>
<evidence type="ECO:0000313" key="3">
    <source>
        <dbReference type="Proteomes" id="UP000317315"/>
    </source>
</evidence>
<dbReference type="PANTHER" id="PTHR32063">
    <property type="match status" value="1"/>
</dbReference>
<feature type="transmembrane region" description="Helical" evidence="1">
    <location>
        <begin position="529"/>
        <end position="551"/>
    </location>
</feature>
<dbReference type="InterPro" id="IPR001036">
    <property type="entry name" value="Acrflvin-R"/>
</dbReference>
<dbReference type="AlphaFoldDB" id="A0A521D8Q7"/>
<proteinExistence type="predicted"/>